<accession>A0ABP2AUS1</accession>
<dbReference type="PROSITE" id="PS51464">
    <property type="entry name" value="SIS"/>
    <property type="match status" value="2"/>
</dbReference>
<dbReference type="HAMAP" id="MF_00164">
    <property type="entry name" value="GlmS"/>
    <property type="match status" value="1"/>
</dbReference>
<organism evidence="11 12">
    <name type="scientific">Sarcina ventriculi</name>
    <name type="common">Clostridium ventriculi</name>
    <dbReference type="NCBI Taxonomy" id="1267"/>
    <lineage>
        <taxon>Bacteria</taxon>
        <taxon>Bacillati</taxon>
        <taxon>Bacillota</taxon>
        <taxon>Clostridia</taxon>
        <taxon>Eubacteriales</taxon>
        <taxon>Clostridiaceae</taxon>
        <taxon>Sarcina</taxon>
    </lineage>
</organism>
<dbReference type="SUPFAM" id="SSF56235">
    <property type="entry name" value="N-terminal nucleophile aminohydrolases (Ntn hydrolases)"/>
    <property type="match status" value="1"/>
</dbReference>
<feature type="active site" description="Nucleophile; for GATase activity" evidence="8">
    <location>
        <position position="2"/>
    </location>
</feature>
<evidence type="ECO:0000256" key="6">
    <source>
        <dbReference type="ARBA" id="ARBA00022737"/>
    </source>
</evidence>
<keyword evidence="4 8" id="KW-0032">Aminotransferase</keyword>
<evidence type="ECO:0000256" key="1">
    <source>
        <dbReference type="ARBA" id="ARBA00001031"/>
    </source>
</evidence>
<dbReference type="PANTHER" id="PTHR10937:SF0">
    <property type="entry name" value="GLUTAMINE--FRUCTOSE-6-PHOSPHATE TRANSAMINASE (ISOMERIZING)"/>
    <property type="match status" value="1"/>
</dbReference>
<dbReference type="PROSITE" id="PS51278">
    <property type="entry name" value="GATASE_TYPE_2"/>
    <property type="match status" value="1"/>
</dbReference>
<dbReference type="SUPFAM" id="SSF53697">
    <property type="entry name" value="SIS domain"/>
    <property type="match status" value="1"/>
</dbReference>
<evidence type="ECO:0000313" key="12">
    <source>
        <dbReference type="Proteomes" id="UP000095488"/>
    </source>
</evidence>
<comment type="catalytic activity">
    <reaction evidence="1 8">
        <text>D-fructose 6-phosphate + L-glutamine = D-glucosamine 6-phosphate + L-glutamate</text>
        <dbReference type="Rhea" id="RHEA:13237"/>
        <dbReference type="ChEBI" id="CHEBI:29985"/>
        <dbReference type="ChEBI" id="CHEBI:58359"/>
        <dbReference type="ChEBI" id="CHEBI:58725"/>
        <dbReference type="ChEBI" id="CHEBI:61527"/>
        <dbReference type="EC" id="2.6.1.16"/>
    </reaction>
</comment>
<evidence type="ECO:0000256" key="7">
    <source>
        <dbReference type="ARBA" id="ARBA00022962"/>
    </source>
</evidence>
<dbReference type="Gene3D" id="3.40.50.10490">
    <property type="entry name" value="Glucose-6-phosphate isomerase like protein, domain 1"/>
    <property type="match status" value="2"/>
</dbReference>
<name>A0ABP2AUS1_SARVE</name>
<evidence type="ECO:0000259" key="10">
    <source>
        <dbReference type="PROSITE" id="PS51464"/>
    </source>
</evidence>
<feature type="domain" description="Glutamine amidotransferase type-2" evidence="9">
    <location>
        <begin position="2"/>
        <end position="217"/>
    </location>
</feature>
<keyword evidence="6" id="KW-0677">Repeat</keyword>
<evidence type="ECO:0000256" key="4">
    <source>
        <dbReference type="ARBA" id="ARBA00022576"/>
    </source>
</evidence>
<evidence type="ECO:0000313" key="11">
    <source>
        <dbReference type="EMBL" id="CUO13959.1"/>
    </source>
</evidence>
<feature type="domain" description="SIS" evidence="10">
    <location>
        <begin position="285"/>
        <end position="424"/>
    </location>
</feature>
<dbReference type="InterPro" id="IPR035490">
    <property type="entry name" value="GlmS/FrlB_SIS"/>
</dbReference>
<evidence type="ECO:0000256" key="2">
    <source>
        <dbReference type="ARBA" id="ARBA00012916"/>
    </source>
</evidence>
<keyword evidence="8" id="KW-0963">Cytoplasm</keyword>
<dbReference type="Gene3D" id="3.60.20.10">
    <property type="entry name" value="Glutamine Phosphoribosylpyrophosphate, subunit 1, domain 1"/>
    <property type="match status" value="1"/>
</dbReference>
<dbReference type="InterPro" id="IPR047084">
    <property type="entry name" value="GFAT_N"/>
</dbReference>
<protein>
    <recommendedName>
        <fullName evidence="3 8">Glutamine--fructose-6-phosphate aminotransferase [isomerizing]</fullName>
        <ecNumber evidence="2 8">2.6.1.16</ecNumber>
    </recommendedName>
    <alternativeName>
        <fullName evidence="8">D-fructose-6-phosphate amidotransferase</fullName>
    </alternativeName>
    <alternativeName>
        <fullName evidence="8">GFAT</fullName>
    </alternativeName>
    <alternativeName>
        <fullName evidence="8">Glucosamine-6-phosphate synthase</fullName>
    </alternativeName>
    <alternativeName>
        <fullName evidence="8">Hexosephosphate aminotransferase</fullName>
    </alternativeName>
    <alternativeName>
        <fullName evidence="8">L-glutamine--D-fructose-6-phosphate amidotransferase</fullName>
    </alternativeName>
</protein>
<keyword evidence="7" id="KW-0315">Glutamine amidotransferase</keyword>
<dbReference type="Pfam" id="PF01380">
    <property type="entry name" value="SIS"/>
    <property type="match status" value="2"/>
</dbReference>
<gene>
    <name evidence="11" type="primary">glmS_2</name>
    <name evidence="8" type="synonym">glmS</name>
    <name evidence="11" type="ORF">ERS852473_02006</name>
</gene>
<dbReference type="InterPro" id="IPR029055">
    <property type="entry name" value="Ntn_hydrolases_N"/>
</dbReference>
<sequence length="608" mass="67439">MCGIVGYVGNEEATKILIEGLSKLEYRGYDSAGVAVLENEKINVRKCKGRLLNLEEKLKYKPLNGKIGIGHTRWATHGEPSDINSHPHSNKDVTLSVVHNGIIENYAKLKEMLKAKGYEFFSQTDTEVIPNLIDYYYEGDLLDAVMKATSKMEGSYAIGVICNNEPDKIVAVRKDSPLIVGVGQDEFFIASDIPAVLNHTKDVYLLNDKEFVVLTQNGVTLYDEDKQVIKKDIYHVTWNADAAEKGGYEDFMIKEIHEQPKAIKDTMTSRIVLGQPITLDDIHITKENLENIDRVYIVACGTAYHAGVIGKYAIEKLARIPVETDIASEFRYRDPVITDRTLIIVLSQSGETADTLAVLRDGKAKGARILAITNVVGSSVSREADDVLYTWAGPEIAVASTKAYVTQLIAMYTVALHFATLRGTQSNEKIESIKKEMLTLPEKVEKILSNKDEIQKFAAKHYGEKDMYFLGRGLDYGVAMEGSLKLKEITYIHSEAYAGGELKHGPIALIEKNVVVIGLLTQSELVDKMVSNIQEVVTRGARVLGVMCEKDKHYAESLDASIIIPDTISLLTPVLSVVPLQLYSYYIAKQKGLDVDKPRNLAKSVTVE</sequence>
<comment type="subcellular location">
    <subcellularLocation>
        <location evidence="8">Cytoplasm</location>
    </subcellularLocation>
</comment>
<dbReference type="InterPro" id="IPR001347">
    <property type="entry name" value="SIS_dom"/>
</dbReference>
<dbReference type="Pfam" id="PF13522">
    <property type="entry name" value="GATase_6"/>
    <property type="match status" value="1"/>
</dbReference>
<dbReference type="InterPro" id="IPR046348">
    <property type="entry name" value="SIS_dom_sf"/>
</dbReference>
<keyword evidence="5 8" id="KW-0808">Transferase</keyword>
<comment type="function">
    <text evidence="8">Catalyzes the first step in hexosamine metabolism, converting fructose-6P into glucosamine-6P using glutamine as a nitrogen source.</text>
</comment>
<evidence type="ECO:0000256" key="8">
    <source>
        <dbReference type="HAMAP-Rule" id="MF_00164"/>
    </source>
</evidence>
<evidence type="ECO:0000256" key="3">
    <source>
        <dbReference type="ARBA" id="ARBA00016090"/>
    </source>
</evidence>
<dbReference type="InterPro" id="IPR005855">
    <property type="entry name" value="GFAT"/>
</dbReference>
<proteinExistence type="inferred from homology"/>
<dbReference type="CDD" id="cd05008">
    <property type="entry name" value="SIS_GlmS_GlmD_1"/>
    <property type="match status" value="1"/>
</dbReference>
<feature type="initiator methionine" description="Removed" evidence="8">
    <location>
        <position position="1"/>
    </location>
</feature>
<keyword evidence="12" id="KW-1185">Reference proteome</keyword>
<dbReference type="InterPro" id="IPR017932">
    <property type="entry name" value="GATase_2_dom"/>
</dbReference>
<feature type="active site" description="For Fru-6P isomerization activity" evidence="8">
    <location>
        <position position="603"/>
    </location>
</feature>
<reference evidence="11 12" key="1">
    <citation type="submission" date="2015-09" db="EMBL/GenBank/DDBJ databases">
        <authorList>
            <consortium name="Pathogen Informatics"/>
            <person name="Wu L."/>
            <person name="Ma J."/>
        </authorList>
    </citation>
    <scope>NUCLEOTIDE SEQUENCE [LARGE SCALE GENOMIC DNA]</scope>
    <source>
        <strain evidence="11 12">2789STDY5834858</strain>
    </source>
</reference>
<dbReference type="EMBL" id="CYZR01000007">
    <property type="protein sequence ID" value="CUO13959.1"/>
    <property type="molecule type" value="Genomic_DNA"/>
</dbReference>
<dbReference type="GO" id="GO:0004360">
    <property type="term" value="F:glutamine-fructose-6-phosphate transaminase (isomerizing) activity"/>
    <property type="evidence" value="ECO:0007669"/>
    <property type="project" value="UniProtKB-EC"/>
</dbReference>
<dbReference type="PANTHER" id="PTHR10937">
    <property type="entry name" value="GLUCOSAMINE--FRUCTOSE-6-PHOSPHATE AMINOTRANSFERASE, ISOMERIZING"/>
    <property type="match status" value="1"/>
</dbReference>
<dbReference type="CDD" id="cd00714">
    <property type="entry name" value="GFAT"/>
    <property type="match status" value="1"/>
</dbReference>
<dbReference type="RefSeq" id="WP_055260023.1">
    <property type="nucleotide sequence ID" value="NZ_CABIXL010000007.1"/>
</dbReference>
<dbReference type="InterPro" id="IPR035466">
    <property type="entry name" value="GlmS/AgaS_SIS"/>
</dbReference>
<comment type="caution">
    <text evidence="11">The sequence shown here is derived from an EMBL/GenBank/DDBJ whole genome shotgun (WGS) entry which is preliminary data.</text>
</comment>
<feature type="domain" description="SIS" evidence="10">
    <location>
        <begin position="453"/>
        <end position="598"/>
    </location>
</feature>
<evidence type="ECO:0000259" key="9">
    <source>
        <dbReference type="PROSITE" id="PS51278"/>
    </source>
</evidence>
<comment type="subunit">
    <text evidence="8">Homodimer.</text>
</comment>
<dbReference type="NCBIfam" id="TIGR01135">
    <property type="entry name" value="glmS"/>
    <property type="match status" value="1"/>
</dbReference>
<dbReference type="EC" id="2.6.1.16" evidence="2 8"/>
<dbReference type="NCBIfam" id="NF001484">
    <property type="entry name" value="PRK00331.1"/>
    <property type="match status" value="1"/>
</dbReference>
<evidence type="ECO:0000256" key="5">
    <source>
        <dbReference type="ARBA" id="ARBA00022679"/>
    </source>
</evidence>
<dbReference type="Proteomes" id="UP000095488">
    <property type="component" value="Unassembled WGS sequence"/>
</dbReference>
<dbReference type="CDD" id="cd05009">
    <property type="entry name" value="SIS_GlmS_GlmD_2"/>
    <property type="match status" value="1"/>
</dbReference>